<keyword evidence="7 8" id="KW-0998">Cell outer membrane</keyword>
<keyword evidence="3 8" id="KW-1134">Transmembrane beta strand</keyword>
<dbReference type="Proteomes" id="UP000249645">
    <property type="component" value="Unassembled WGS sequence"/>
</dbReference>
<dbReference type="GO" id="GO:0009279">
    <property type="term" value="C:cell outer membrane"/>
    <property type="evidence" value="ECO:0007669"/>
    <property type="project" value="UniProtKB-SubCell"/>
</dbReference>
<evidence type="ECO:0000256" key="4">
    <source>
        <dbReference type="ARBA" id="ARBA00022692"/>
    </source>
</evidence>
<dbReference type="AlphaFoldDB" id="A0A2W5HG27"/>
<dbReference type="InterPro" id="IPR008969">
    <property type="entry name" value="CarboxyPept-like_regulatory"/>
</dbReference>
<evidence type="ECO:0000256" key="5">
    <source>
        <dbReference type="ARBA" id="ARBA00023077"/>
    </source>
</evidence>
<comment type="caution">
    <text evidence="13">The sequence shown here is derived from an EMBL/GenBank/DDBJ whole genome shotgun (WGS) entry which is preliminary data.</text>
</comment>
<dbReference type="SUPFAM" id="SSF56935">
    <property type="entry name" value="Porins"/>
    <property type="match status" value="1"/>
</dbReference>
<keyword evidence="10" id="KW-0732">Signal</keyword>
<evidence type="ECO:0000256" key="1">
    <source>
        <dbReference type="ARBA" id="ARBA00004571"/>
    </source>
</evidence>
<gene>
    <name evidence="13" type="ORF">DI598_00090</name>
</gene>
<feature type="chain" id="PRO_5016148740" evidence="10">
    <location>
        <begin position="23"/>
        <end position="947"/>
    </location>
</feature>
<reference evidence="13 14" key="1">
    <citation type="submission" date="2017-11" db="EMBL/GenBank/DDBJ databases">
        <title>Infants hospitalized years apart are colonized by the same room-sourced microbial strains.</title>
        <authorList>
            <person name="Brooks B."/>
            <person name="Olm M.R."/>
            <person name="Firek B.A."/>
            <person name="Baker R."/>
            <person name="Thomas B.C."/>
            <person name="Morowitz M.J."/>
            <person name="Banfield J.F."/>
        </authorList>
    </citation>
    <scope>NUCLEOTIDE SEQUENCE [LARGE SCALE GENOMIC DNA]</scope>
    <source>
        <strain evidence="13">S2_009_000_R2_76</strain>
    </source>
</reference>
<keyword evidence="2 8" id="KW-0813">Transport</keyword>
<keyword evidence="5 9" id="KW-0798">TonB box</keyword>
<dbReference type="Gene3D" id="2.40.170.20">
    <property type="entry name" value="TonB-dependent receptor, beta-barrel domain"/>
    <property type="match status" value="1"/>
</dbReference>
<dbReference type="SUPFAM" id="SSF49464">
    <property type="entry name" value="Carboxypeptidase regulatory domain-like"/>
    <property type="match status" value="1"/>
</dbReference>
<sequence>MCMKIRIVLLLLGLSTFILGNAQNDRSLKGSIQDAESKEPIVGALIYLSDDSENKKPLGESGLDGSFVLRKIPTGNIKIRVSYLGYKEQLVEVNIDASEILATPIGLYKNSLNEVIVIGHKNGDDRKSFLIDRNADGLQNSLSARAIEISPDVTVANSLQRMSGVTIQRSSNGEGRYAIIRGMDQRYNTTLINGIKIPSPDDKYRYVPMDLFPSDLLERLEVIKTLTPDKEGDAVGGIMNLVMKNAPNYQIVSGFFSAGSSTLFSDRPFQTFNSNVINKRSPAQINGPSYLAKVGDFPRRNLILRNASQPSIQAGATYGNRFFDKKLGFVLGLSFQNNYRGSDQILNTQYPGATILPSSAAGKITDNYPQFDATVNNKYSTQNRRIAVNNKFDYNINNKNKISLYNLYVRMDEFQARSSSDTDVNTNLGQVKINTRTRWQIQTIYNSTLHGDHNLSDRLSFNWTAAYSVARQQTPDYANFEVDYAKTKNADGTQSLPLIFTPNSPSMSAIWAHNSDKDLSGYLNFIYKTKLSNNDLEISWGGLARHKIRDNYYIKYSLTALDSSFSDILSSNLDFKTGSATAPYGNTGIGRNYSIKENVVAGYGQFKLDLLQKLQIIGGVRIENTSQRYNTNLSSDVNAGKGHIYYTDVLPSLHLKYAFDDRQNLRASYFRSLVRPGFVEIIPQDIPASENEAYEQQGNPYLKHTTADNYDFRYELYPKGTDQVLIGAFFKRLYNPVEVTFSHYSVIGGNPSPGTNILTPTNIGNVKNFGIEAVYTKFFGKFGINANYTYTHSSATTSKYFLHYDSTTKVNVTQSRNQTRPLQGQAKHIGNLSFIYKNPSIGLDAQIAYVYTGERIALVNTFYDMDTWQAPYSQLDFSFEKKLFKRLSLYGKINNLLDTKTKYYIKQPYLIGNTLNKIPGQSDPTKQIFVQQDIYKISYLFGIRFKL</sequence>
<comment type="similarity">
    <text evidence="8 9">Belongs to the TonB-dependent receptor family.</text>
</comment>
<comment type="subcellular location">
    <subcellularLocation>
        <location evidence="1 8">Cell outer membrane</location>
        <topology evidence="1 8">Multi-pass membrane protein</topology>
    </subcellularLocation>
</comment>
<organism evidence="13 14">
    <name type="scientific">Pseudopedobacter saltans</name>
    <dbReference type="NCBI Taxonomy" id="151895"/>
    <lineage>
        <taxon>Bacteria</taxon>
        <taxon>Pseudomonadati</taxon>
        <taxon>Bacteroidota</taxon>
        <taxon>Sphingobacteriia</taxon>
        <taxon>Sphingobacteriales</taxon>
        <taxon>Sphingobacteriaceae</taxon>
        <taxon>Pseudopedobacter</taxon>
    </lineage>
</organism>
<dbReference type="PANTHER" id="PTHR40980:SF4">
    <property type="entry name" value="TONB-DEPENDENT RECEPTOR-LIKE BETA-BARREL DOMAIN-CONTAINING PROTEIN"/>
    <property type="match status" value="1"/>
</dbReference>
<evidence type="ECO:0000313" key="14">
    <source>
        <dbReference type="Proteomes" id="UP000249645"/>
    </source>
</evidence>
<feature type="domain" description="TonB-dependent receptor plug" evidence="12">
    <location>
        <begin position="140"/>
        <end position="237"/>
    </location>
</feature>
<evidence type="ECO:0000313" key="13">
    <source>
        <dbReference type="EMBL" id="PZP52669.1"/>
    </source>
</evidence>
<evidence type="ECO:0000256" key="10">
    <source>
        <dbReference type="SAM" id="SignalP"/>
    </source>
</evidence>
<feature type="signal peptide" evidence="10">
    <location>
        <begin position="1"/>
        <end position="22"/>
    </location>
</feature>
<dbReference type="InterPro" id="IPR037066">
    <property type="entry name" value="Plug_dom_sf"/>
</dbReference>
<accession>A0A2W5HG27</accession>
<dbReference type="InterPro" id="IPR000531">
    <property type="entry name" value="Beta-barrel_TonB"/>
</dbReference>
<dbReference type="Pfam" id="PF13715">
    <property type="entry name" value="CarbopepD_reg_2"/>
    <property type="match status" value="1"/>
</dbReference>
<evidence type="ECO:0000256" key="8">
    <source>
        <dbReference type="PROSITE-ProRule" id="PRU01360"/>
    </source>
</evidence>
<evidence type="ECO:0000259" key="11">
    <source>
        <dbReference type="Pfam" id="PF00593"/>
    </source>
</evidence>
<protein>
    <submittedName>
        <fullName evidence="13">TonB-dependent receptor</fullName>
    </submittedName>
</protein>
<dbReference type="InterPro" id="IPR012910">
    <property type="entry name" value="Plug_dom"/>
</dbReference>
<dbReference type="Pfam" id="PF07715">
    <property type="entry name" value="Plug"/>
    <property type="match status" value="1"/>
</dbReference>
<keyword evidence="13" id="KW-0675">Receptor</keyword>
<evidence type="ECO:0000256" key="2">
    <source>
        <dbReference type="ARBA" id="ARBA00022448"/>
    </source>
</evidence>
<dbReference type="PANTHER" id="PTHR40980">
    <property type="entry name" value="PLUG DOMAIN-CONTAINING PROTEIN"/>
    <property type="match status" value="1"/>
</dbReference>
<feature type="domain" description="TonB-dependent receptor-like beta-barrel" evidence="11">
    <location>
        <begin position="404"/>
        <end position="896"/>
    </location>
</feature>
<evidence type="ECO:0000256" key="6">
    <source>
        <dbReference type="ARBA" id="ARBA00023136"/>
    </source>
</evidence>
<proteinExistence type="inferred from homology"/>
<dbReference type="PROSITE" id="PS52016">
    <property type="entry name" value="TONB_DEPENDENT_REC_3"/>
    <property type="match status" value="1"/>
</dbReference>
<keyword evidence="4 8" id="KW-0812">Transmembrane</keyword>
<evidence type="ECO:0000256" key="9">
    <source>
        <dbReference type="RuleBase" id="RU003357"/>
    </source>
</evidence>
<evidence type="ECO:0000259" key="12">
    <source>
        <dbReference type="Pfam" id="PF07715"/>
    </source>
</evidence>
<dbReference type="EMBL" id="QFOI01000001">
    <property type="protein sequence ID" value="PZP52669.1"/>
    <property type="molecule type" value="Genomic_DNA"/>
</dbReference>
<evidence type="ECO:0000256" key="7">
    <source>
        <dbReference type="ARBA" id="ARBA00023237"/>
    </source>
</evidence>
<dbReference type="Gene3D" id="2.60.40.1120">
    <property type="entry name" value="Carboxypeptidase-like, regulatory domain"/>
    <property type="match status" value="1"/>
</dbReference>
<dbReference type="Pfam" id="PF00593">
    <property type="entry name" value="TonB_dep_Rec_b-barrel"/>
    <property type="match status" value="1"/>
</dbReference>
<name>A0A2W5HG27_9SPHI</name>
<evidence type="ECO:0000256" key="3">
    <source>
        <dbReference type="ARBA" id="ARBA00022452"/>
    </source>
</evidence>
<dbReference type="InterPro" id="IPR036942">
    <property type="entry name" value="Beta-barrel_TonB_sf"/>
</dbReference>
<dbReference type="InterPro" id="IPR039426">
    <property type="entry name" value="TonB-dep_rcpt-like"/>
</dbReference>
<dbReference type="Gene3D" id="2.170.130.10">
    <property type="entry name" value="TonB-dependent receptor, plug domain"/>
    <property type="match status" value="1"/>
</dbReference>
<keyword evidence="6 8" id="KW-0472">Membrane</keyword>